<proteinExistence type="predicted"/>
<organism evidence="2 3">
    <name type="scientific">Hirundo rustica rustica</name>
    <dbReference type="NCBI Taxonomy" id="333673"/>
    <lineage>
        <taxon>Eukaryota</taxon>
        <taxon>Metazoa</taxon>
        <taxon>Chordata</taxon>
        <taxon>Craniata</taxon>
        <taxon>Vertebrata</taxon>
        <taxon>Euteleostomi</taxon>
        <taxon>Archelosauria</taxon>
        <taxon>Archosauria</taxon>
        <taxon>Dinosauria</taxon>
        <taxon>Saurischia</taxon>
        <taxon>Theropoda</taxon>
        <taxon>Coelurosauria</taxon>
        <taxon>Aves</taxon>
        <taxon>Neognathae</taxon>
        <taxon>Neoaves</taxon>
        <taxon>Telluraves</taxon>
        <taxon>Australaves</taxon>
        <taxon>Passeriformes</taxon>
        <taxon>Sylvioidea</taxon>
        <taxon>Hirundinidae</taxon>
        <taxon>Hirundo</taxon>
    </lineage>
</organism>
<evidence type="ECO:0000313" key="3">
    <source>
        <dbReference type="Proteomes" id="UP000269221"/>
    </source>
</evidence>
<gene>
    <name evidence="2" type="ORF">DUI87_03910</name>
</gene>
<dbReference type="EMBL" id="QRBI01000095">
    <property type="protein sequence ID" value="RMC19303.1"/>
    <property type="molecule type" value="Genomic_DNA"/>
</dbReference>
<evidence type="ECO:0000256" key="1">
    <source>
        <dbReference type="SAM" id="MobiDB-lite"/>
    </source>
</evidence>
<dbReference type="Proteomes" id="UP000269221">
    <property type="component" value="Unassembled WGS sequence"/>
</dbReference>
<sequence>MALADENEQCKAAILSLSVEPSPTSHDMLQQKSPDMIVKDPATRETKSPHDLVTWSRGYAYVFTPPDLKWVPAEWMKPFIPKTANPLQRPHKRPVLPGGGVIP</sequence>
<feature type="region of interest" description="Disordered" evidence="1">
    <location>
        <begin position="82"/>
        <end position="103"/>
    </location>
</feature>
<evidence type="ECO:0008006" key="4">
    <source>
        <dbReference type="Google" id="ProtNLM"/>
    </source>
</evidence>
<comment type="caution">
    <text evidence="2">The sequence shown here is derived from an EMBL/GenBank/DDBJ whole genome shotgun (WGS) entry which is preliminary data.</text>
</comment>
<dbReference type="AlphaFoldDB" id="A0A3M0L1S5"/>
<dbReference type="InterPro" id="IPR036862">
    <property type="entry name" value="Integrase_C_dom_sf_retrovir"/>
</dbReference>
<accession>A0A3M0L1S5</accession>
<reference evidence="2 3" key="1">
    <citation type="submission" date="2018-07" db="EMBL/GenBank/DDBJ databases">
        <title>A high quality draft genome assembly of the barn swallow (H. rustica rustica).</title>
        <authorList>
            <person name="Formenti G."/>
            <person name="Chiara M."/>
            <person name="Poveda L."/>
            <person name="Francoijs K.-J."/>
            <person name="Bonisoli-Alquati A."/>
            <person name="Canova L."/>
            <person name="Gianfranceschi L."/>
            <person name="Horner D.S."/>
            <person name="Saino N."/>
        </authorList>
    </citation>
    <scope>NUCLEOTIDE SEQUENCE [LARGE SCALE GENOMIC DNA]</scope>
    <source>
        <strain evidence="2">Chelidonia</strain>
        <tissue evidence="2">Blood</tissue>
    </source>
</reference>
<dbReference type="SUPFAM" id="SSF50122">
    <property type="entry name" value="DNA-binding domain of retroviral integrase"/>
    <property type="match status" value="1"/>
</dbReference>
<dbReference type="Gene3D" id="2.30.30.10">
    <property type="entry name" value="Integrase, C-terminal domain superfamily, retroviral"/>
    <property type="match status" value="1"/>
</dbReference>
<dbReference type="GO" id="GO:0003676">
    <property type="term" value="F:nucleic acid binding"/>
    <property type="evidence" value="ECO:0007669"/>
    <property type="project" value="InterPro"/>
</dbReference>
<keyword evidence="3" id="KW-1185">Reference proteome</keyword>
<evidence type="ECO:0000313" key="2">
    <source>
        <dbReference type="EMBL" id="RMC19303.1"/>
    </source>
</evidence>
<protein>
    <recommendedName>
        <fullName evidence="4">Integrase-type domain-containing protein</fullName>
    </recommendedName>
</protein>
<name>A0A3M0L1S5_HIRRU</name>